<accession>A0AAQ3K3K6</accession>
<gene>
    <name evidence="2" type="ORF">Cni_G09973</name>
</gene>
<dbReference type="AlphaFoldDB" id="A0AAQ3K3K6"/>
<dbReference type="EMBL" id="CP136892">
    <property type="protein sequence ID" value="WOL01257.1"/>
    <property type="molecule type" value="Genomic_DNA"/>
</dbReference>
<name>A0AAQ3K3K6_9LILI</name>
<dbReference type="Gene3D" id="3.40.50.150">
    <property type="entry name" value="Vaccinia Virus protein VP39"/>
    <property type="match status" value="1"/>
</dbReference>
<feature type="compositionally biased region" description="Basic and acidic residues" evidence="1">
    <location>
        <begin position="125"/>
        <end position="153"/>
    </location>
</feature>
<dbReference type="InterPro" id="IPR029063">
    <property type="entry name" value="SAM-dependent_MTases_sf"/>
</dbReference>
<protein>
    <submittedName>
        <fullName evidence="2">Uncharacterized protein</fullName>
    </submittedName>
</protein>
<evidence type="ECO:0000313" key="3">
    <source>
        <dbReference type="Proteomes" id="UP001327560"/>
    </source>
</evidence>
<proteinExistence type="predicted"/>
<dbReference type="Proteomes" id="UP001327560">
    <property type="component" value="Chromosome 3"/>
</dbReference>
<feature type="region of interest" description="Disordered" evidence="1">
    <location>
        <begin position="124"/>
        <end position="153"/>
    </location>
</feature>
<dbReference type="PANTHER" id="PTHR43167:SF1">
    <property type="entry name" value="PUTATIVE (AFU_ORTHOLOGUE AFUA_6G01830)-RELATED"/>
    <property type="match status" value="1"/>
</dbReference>
<organism evidence="2 3">
    <name type="scientific">Canna indica</name>
    <name type="common">Indian-shot</name>
    <dbReference type="NCBI Taxonomy" id="4628"/>
    <lineage>
        <taxon>Eukaryota</taxon>
        <taxon>Viridiplantae</taxon>
        <taxon>Streptophyta</taxon>
        <taxon>Embryophyta</taxon>
        <taxon>Tracheophyta</taxon>
        <taxon>Spermatophyta</taxon>
        <taxon>Magnoliopsida</taxon>
        <taxon>Liliopsida</taxon>
        <taxon>Zingiberales</taxon>
        <taxon>Cannaceae</taxon>
        <taxon>Canna</taxon>
    </lineage>
</organism>
<evidence type="ECO:0000256" key="1">
    <source>
        <dbReference type="SAM" id="MobiDB-lite"/>
    </source>
</evidence>
<sequence length="153" mass="16639">MVTGMGAKLIVEVSLKLSQSTIALVNAARQIGGQLVYIFLEQVSSVASLTNEVIEESGLNNMVEFYVVDSHQLLSEYENIDFLLVNYKLDLYADLFEVAGREPTVGDGGGEPLDGWEGRAAWGRARREEGRRGEAAEAADKGRDGGDDDRKDG</sequence>
<dbReference type="PANTHER" id="PTHR43167">
    <property type="entry name" value="PUTATIVE (AFU_ORTHOLOGUE AFUA_6G01830)-RELATED"/>
    <property type="match status" value="1"/>
</dbReference>
<reference evidence="2 3" key="1">
    <citation type="submission" date="2023-10" db="EMBL/GenBank/DDBJ databases">
        <title>Chromosome-scale genome assembly provides insights into flower coloration mechanisms of Canna indica.</title>
        <authorList>
            <person name="Li C."/>
        </authorList>
    </citation>
    <scope>NUCLEOTIDE SEQUENCE [LARGE SCALE GENOMIC DNA]</scope>
    <source>
        <tissue evidence="2">Flower</tissue>
    </source>
</reference>
<evidence type="ECO:0000313" key="2">
    <source>
        <dbReference type="EMBL" id="WOL01257.1"/>
    </source>
</evidence>
<keyword evidence="3" id="KW-1185">Reference proteome</keyword>